<reference evidence="1" key="1">
    <citation type="journal article" date="2013" name="Genome Biol.">
        <title>Comparative genomics of the core and accessory genomes of 48 Sinorhizobium strains comprising five genospecies.</title>
        <authorList>
            <person name="Sugawara M."/>
            <person name="Epstein B."/>
            <person name="Badgley B.D."/>
            <person name="Unno T."/>
            <person name="Xu L."/>
            <person name="Reese J."/>
            <person name="Gyaneshwar P."/>
            <person name="Denny R."/>
            <person name="Mudge J."/>
            <person name="Bharti A.K."/>
            <person name="Farmer A.D."/>
            <person name="May G.D."/>
            <person name="Woodward J.E."/>
            <person name="Medigue C."/>
            <person name="Vallenet D."/>
            <person name="Lajus A."/>
            <person name="Rouy Z."/>
            <person name="Martinez-Vaz B."/>
            <person name="Tiffin P."/>
            <person name="Young N.D."/>
            <person name="Sadowsky M.J."/>
        </authorList>
    </citation>
    <scope>NUCLEOTIDE SEQUENCE</scope>
    <source>
        <strain evidence="1">M1</strain>
    </source>
</reference>
<feature type="non-terminal residue" evidence="1">
    <location>
        <position position="1"/>
    </location>
</feature>
<proteinExistence type="predicted"/>
<accession>A0A6G1WIN4</accession>
<evidence type="ECO:0000313" key="1">
    <source>
        <dbReference type="EMBL" id="MQW69564.1"/>
    </source>
</evidence>
<name>A0A6G1WIN4_9HYPH</name>
<organism evidence="1">
    <name type="scientific">Sinorhizobium medicae</name>
    <dbReference type="NCBI Taxonomy" id="110321"/>
    <lineage>
        <taxon>Bacteria</taxon>
        <taxon>Pseudomonadati</taxon>
        <taxon>Pseudomonadota</taxon>
        <taxon>Alphaproteobacteria</taxon>
        <taxon>Hyphomicrobiales</taxon>
        <taxon>Rhizobiaceae</taxon>
        <taxon>Sinorhizobium/Ensifer group</taxon>
        <taxon>Sinorhizobium</taxon>
    </lineage>
</organism>
<dbReference type="EMBL" id="WISB01000064">
    <property type="protein sequence ID" value="MQW69564.1"/>
    <property type="molecule type" value="Genomic_DNA"/>
</dbReference>
<protein>
    <submittedName>
        <fullName evidence="1">EAL domain-containing protein</fullName>
    </submittedName>
</protein>
<dbReference type="AlphaFoldDB" id="A0A6G1WIN4"/>
<sequence length="33" mass="3733">RKLRCDRLQGNLLGAAMPPDSIRNFLRQSSMTS</sequence>
<gene>
    <name evidence="1" type="ORF">GHJ91_10420</name>
</gene>
<comment type="caution">
    <text evidence="1">The sequence shown here is derived from an EMBL/GenBank/DDBJ whole genome shotgun (WGS) entry which is preliminary data.</text>
</comment>